<gene>
    <name evidence="1" type="ORF">BDY19DRAFT_933578</name>
</gene>
<proteinExistence type="predicted"/>
<evidence type="ECO:0000313" key="1">
    <source>
        <dbReference type="EMBL" id="KAI0091079.1"/>
    </source>
</evidence>
<keyword evidence="2" id="KW-1185">Reference proteome</keyword>
<reference evidence="1" key="1">
    <citation type="journal article" date="2021" name="Environ. Microbiol.">
        <title>Gene family expansions and transcriptome signatures uncover fungal adaptations to wood decay.</title>
        <authorList>
            <person name="Hage H."/>
            <person name="Miyauchi S."/>
            <person name="Viragh M."/>
            <person name="Drula E."/>
            <person name="Min B."/>
            <person name="Chaduli D."/>
            <person name="Navarro D."/>
            <person name="Favel A."/>
            <person name="Norest M."/>
            <person name="Lesage-Meessen L."/>
            <person name="Balint B."/>
            <person name="Merenyi Z."/>
            <person name="de Eugenio L."/>
            <person name="Morin E."/>
            <person name="Martinez A.T."/>
            <person name="Baldrian P."/>
            <person name="Stursova M."/>
            <person name="Martinez M.J."/>
            <person name="Novotny C."/>
            <person name="Magnuson J.K."/>
            <person name="Spatafora J.W."/>
            <person name="Maurice S."/>
            <person name="Pangilinan J."/>
            <person name="Andreopoulos W."/>
            <person name="LaButti K."/>
            <person name="Hundley H."/>
            <person name="Na H."/>
            <person name="Kuo A."/>
            <person name="Barry K."/>
            <person name="Lipzen A."/>
            <person name="Henrissat B."/>
            <person name="Riley R."/>
            <person name="Ahrendt S."/>
            <person name="Nagy L.G."/>
            <person name="Grigoriev I.V."/>
            <person name="Martin F."/>
            <person name="Rosso M.N."/>
        </authorList>
    </citation>
    <scope>NUCLEOTIDE SEQUENCE</scope>
    <source>
        <strain evidence="1">CBS 384.51</strain>
    </source>
</reference>
<organism evidence="1 2">
    <name type="scientific">Irpex rosettiformis</name>
    <dbReference type="NCBI Taxonomy" id="378272"/>
    <lineage>
        <taxon>Eukaryota</taxon>
        <taxon>Fungi</taxon>
        <taxon>Dikarya</taxon>
        <taxon>Basidiomycota</taxon>
        <taxon>Agaricomycotina</taxon>
        <taxon>Agaricomycetes</taxon>
        <taxon>Polyporales</taxon>
        <taxon>Irpicaceae</taxon>
        <taxon>Irpex</taxon>
    </lineage>
</organism>
<dbReference type="EMBL" id="MU274906">
    <property type="protein sequence ID" value="KAI0091079.1"/>
    <property type="molecule type" value="Genomic_DNA"/>
</dbReference>
<accession>A0ACB8UA59</accession>
<protein>
    <submittedName>
        <fullName evidence="1">GroES-like protein</fullName>
    </submittedName>
</protein>
<evidence type="ECO:0000313" key="2">
    <source>
        <dbReference type="Proteomes" id="UP001055072"/>
    </source>
</evidence>
<dbReference type="Proteomes" id="UP001055072">
    <property type="component" value="Unassembled WGS sequence"/>
</dbReference>
<name>A0ACB8UA59_9APHY</name>
<sequence>MSTHKALLLLEKQGKYAVQDIPTPKPGPGELLIEIKATGLNPVDWKIHDYAFFVTEYPAILGTDSAGTVKEIGEGVTGFAVGDRVLHQGYFSNTKATFQQYTIVPAEITAKLPSNLTFEQGSTIPLVLATAAFGLYSGKVTTGELRGAELTAPWEEGGRGKYAGQPIVIVGGSSAVGQQATQLAKLSGFSPIIVTASLKNTDFLKSLGATHVIDRNADLPSSVKAITSDPIKYVYDAISLKQTQESAYEVLASGGTLILVLDFAVDEAKVDKTKRVAKVFGTTYDPAQNALGTSLYKKLTKLLESGDLKPNHVEVLPNGLAGIPDGLEKLKANQVSASKLVAQPWA</sequence>
<comment type="caution">
    <text evidence="1">The sequence shown here is derived from an EMBL/GenBank/DDBJ whole genome shotgun (WGS) entry which is preliminary data.</text>
</comment>